<comment type="similarity">
    <text evidence="4">Belongs to the methyl-accepting chemotaxis (MCP) protein family.</text>
</comment>
<dbReference type="SUPFAM" id="SSF58104">
    <property type="entry name" value="Methyl-accepting chemotaxis protein (MCP) signaling domain"/>
    <property type="match status" value="1"/>
</dbReference>
<dbReference type="GO" id="GO:0006935">
    <property type="term" value="P:chemotaxis"/>
    <property type="evidence" value="ECO:0007669"/>
    <property type="project" value="InterPro"/>
</dbReference>
<evidence type="ECO:0000313" key="8">
    <source>
        <dbReference type="EMBL" id="ACN16832.1"/>
    </source>
</evidence>
<keyword evidence="2" id="KW-0472">Membrane</keyword>
<evidence type="ECO:0000313" key="9">
    <source>
        <dbReference type="Proteomes" id="UP000000442"/>
    </source>
</evidence>
<dbReference type="eggNOG" id="COG0840">
    <property type="taxonomic scope" value="Bacteria"/>
</dbReference>
<accession>C0QAP9</accession>
<evidence type="ECO:0000256" key="1">
    <source>
        <dbReference type="ARBA" id="ARBA00004429"/>
    </source>
</evidence>
<dbReference type="PROSITE" id="PS50192">
    <property type="entry name" value="T_SNARE"/>
    <property type="match status" value="1"/>
</dbReference>
<evidence type="ECO:0000259" key="6">
    <source>
        <dbReference type="PROSITE" id="PS50111"/>
    </source>
</evidence>
<dbReference type="AlphaFoldDB" id="C0QAP9"/>
<comment type="subcellular location">
    <subcellularLocation>
        <location evidence="1">Cell inner membrane</location>
        <topology evidence="1">Multi-pass membrane protein</topology>
    </subcellularLocation>
</comment>
<dbReference type="InterPro" id="IPR004089">
    <property type="entry name" value="MCPsignal_dom"/>
</dbReference>
<evidence type="ECO:0000256" key="4">
    <source>
        <dbReference type="ARBA" id="ARBA00029447"/>
    </source>
</evidence>
<keyword evidence="3 5" id="KW-0807">Transducer</keyword>
<sequence length="252" mass="26523">MSDTMNGVAFTSEQASMNLSAVVNAADQIKHTLGKVAQSCDRARRVSDDAATTVQSASDRVEKMGTSARDINQVTELITNIASQTNLLALNATIEAARAGEAGKGFAVVAGEIKALATQTSDATLKIKEKIKEMQASTDRTVGDVKQITTVISQVTEIVATIAAAVEEQSICAAEVAENIDKASTGIHGTNENLSHSSQVSTRICEDLSTVNSLSKKMTASGDQMKESAQNLALISTRLRDMIGVFKVSADD</sequence>
<dbReference type="PANTHER" id="PTHR32089">
    <property type="entry name" value="METHYL-ACCEPTING CHEMOTAXIS PROTEIN MCPB"/>
    <property type="match status" value="1"/>
</dbReference>
<dbReference type="OrthoDB" id="9765597at2"/>
<feature type="domain" description="T-SNARE coiled-coil homology" evidence="7">
    <location>
        <begin position="135"/>
        <end position="197"/>
    </location>
</feature>
<protein>
    <submittedName>
        <fullName evidence="8">TlpB</fullName>
    </submittedName>
</protein>
<keyword evidence="9" id="KW-1185">Reference proteome</keyword>
<evidence type="ECO:0000256" key="2">
    <source>
        <dbReference type="ARBA" id="ARBA00022519"/>
    </source>
</evidence>
<evidence type="ECO:0000256" key="5">
    <source>
        <dbReference type="PROSITE-ProRule" id="PRU00284"/>
    </source>
</evidence>
<dbReference type="GO" id="GO:0004888">
    <property type="term" value="F:transmembrane signaling receptor activity"/>
    <property type="evidence" value="ECO:0007669"/>
    <property type="project" value="InterPro"/>
</dbReference>
<dbReference type="KEGG" id="dat:HRM2_37740"/>
<dbReference type="GO" id="GO:0007165">
    <property type="term" value="P:signal transduction"/>
    <property type="evidence" value="ECO:0007669"/>
    <property type="project" value="UniProtKB-KW"/>
</dbReference>
<dbReference type="PANTHER" id="PTHR32089:SF112">
    <property type="entry name" value="LYSOZYME-LIKE PROTEIN-RELATED"/>
    <property type="match status" value="1"/>
</dbReference>
<dbReference type="Proteomes" id="UP000000442">
    <property type="component" value="Chromosome"/>
</dbReference>
<dbReference type="InterPro" id="IPR000727">
    <property type="entry name" value="T_SNARE_dom"/>
</dbReference>
<dbReference type="Gene3D" id="1.10.287.950">
    <property type="entry name" value="Methyl-accepting chemotaxis protein"/>
    <property type="match status" value="1"/>
</dbReference>
<dbReference type="Pfam" id="PF00015">
    <property type="entry name" value="MCPsignal"/>
    <property type="match status" value="1"/>
</dbReference>
<proteinExistence type="inferred from homology"/>
<dbReference type="SMART" id="SM00283">
    <property type="entry name" value="MA"/>
    <property type="match status" value="1"/>
</dbReference>
<dbReference type="EMBL" id="CP001087">
    <property type="protein sequence ID" value="ACN16832.1"/>
    <property type="molecule type" value="Genomic_DNA"/>
</dbReference>
<evidence type="ECO:0000256" key="3">
    <source>
        <dbReference type="ARBA" id="ARBA00023224"/>
    </source>
</evidence>
<dbReference type="PRINTS" id="PR00260">
    <property type="entry name" value="CHEMTRNSDUCR"/>
</dbReference>
<gene>
    <name evidence="8" type="primary">tlpB</name>
    <name evidence="8" type="ordered locus">HRM2_37740</name>
</gene>
<name>C0QAP9_DESAH</name>
<dbReference type="PROSITE" id="PS50111">
    <property type="entry name" value="CHEMOTAXIS_TRANSDUC_2"/>
    <property type="match status" value="1"/>
</dbReference>
<feature type="domain" description="Methyl-accepting transducer" evidence="6">
    <location>
        <begin position="1"/>
        <end position="209"/>
    </location>
</feature>
<dbReference type="HOGENOM" id="CLU_000445_107_18_7"/>
<keyword evidence="2" id="KW-1003">Cell membrane</keyword>
<organism evidence="8 9">
    <name type="scientific">Desulforapulum autotrophicum (strain ATCC 43914 / DSM 3382 / VKM B-1955 / HRM2)</name>
    <name type="common">Desulfobacterium autotrophicum</name>
    <dbReference type="NCBI Taxonomy" id="177437"/>
    <lineage>
        <taxon>Bacteria</taxon>
        <taxon>Pseudomonadati</taxon>
        <taxon>Thermodesulfobacteriota</taxon>
        <taxon>Desulfobacteria</taxon>
        <taxon>Desulfobacterales</taxon>
        <taxon>Desulfobacteraceae</taxon>
        <taxon>Desulforapulum</taxon>
    </lineage>
</organism>
<dbReference type="InterPro" id="IPR004090">
    <property type="entry name" value="Chemotax_Me-accpt_rcpt"/>
</dbReference>
<dbReference type="GO" id="GO:0005886">
    <property type="term" value="C:plasma membrane"/>
    <property type="evidence" value="ECO:0007669"/>
    <property type="project" value="UniProtKB-SubCell"/>
</dbReference>
<dbReference type="STRING" id="177437.HRM2_37740"/>
<evidence type="ECO:0000259" key="7">
    <source>
        <dbReference type="PROSITE" id="PS50192"/>
    </source>
</evidence>
<reference evidence="8 9" key="1">
    <citation type="journal article" date="2009" name="Environ. Microbiol.">
        <title>Genome sequence of Desulfobacterium autotrophicum HRM2, a marine sulfate reducer oxidizing organic carbon completely to carbon dioxide.</title>
        <authorList>
            <person name="Strittmatter A.W."/>
            <person name="Liesegang H."/>
            <person name="Rabus R."/>
            <person name="Decker I."/>
            <person name="Amann J."/>
            <person name="Andres S."/>
            <person name="Henne A."/>
            <person name="Fricke W.F."/>
            <person name="Martinez-Arias R."/>
            <person name="Bartels D."/>
            <person name="Goesmann A."/>
            <person name="Krause L."/>
            <person name="Puehler A."/>
            <person name="Klenk H.P."/>
            <person name="Richter M."/>
            <person name="Schuler M."/>
            <person name="Gloeckner F.O."/>
            <person name="Meyerdierks A."/>
            <person name="Gottschalk G."/>
            <person name="Amann R."/>
        </authorList>
    </citation>
    <scope>NUCLEOTIDE SEQUENCE [LARGE SCALE GENOMIC DNA]</scope>
    <source>
        <strain evidence="9">ATCC 43914 / DSM 3382 / HRM2</strain>
    </source>
</reference>
<keyword evidence="2" id="KW-0997">Cell inner membrane</keyword>